<comment type="caution">
    <text evidence="1">The sequence shown here is derived from an EMBL/GenBank/DDBJ whole genome shotgun (WGS) entry which is preliminary data.</text>
</comment>
<accession>A0A4Z2HL74</accession>
<reference evidence="1 2" key="1">
    <citation type="submission" date="2019-03" db="EMBL/GenBank/DDBJ databases">
        <title>First draft genome of Liparis tanakae, snailfish: a comprehensive survey of snailfish specific genes.</title>
        <authorList>
            <person name="Kim W."/>
            <person name="Song I."/>
            <person name="Jeong J.-H."/>
            <person name="Kim D."/>
            <person name="Kim S."/>
            <person name="Ryu S."/>
            <person name="Song J.Y."/>
            <person name="Lee S.K."/>
        </authorList>
    </citation>
    <scope>NUCLEOTIDE SEQUENCE [LARGE SCALE GENOMIC DNA]</scope>
    <source>
        <tissue evidence="1">Muscle</tissue>
    </source>
</reference>
<dbReference type="AlphaFoldDB" id="A0A4Z2HL74"/>
<dbReference type="Proteomes" id="UP000314294">
    <property type="component" value="Unassembled WGS sequence"/>
</dbReference>
<evidence type="ECO:0000313" key="2">
    <source>
        <dbReference type="Proteomes" id="UP000314294"/>
    </source>
</evidence>
<proteinExistence type="predicted"/>
<evidence type="ECO:0000313" key="1">
    <source>
        <dbReference type="EMBL" id="TNN66300.1"/>
    </source>
</evidence>
<gene>
    <name evidence="1" type="ORF">EYF80_023436</name>
</gene>
<protein>
    <submittedName>
        <fullName evidence="1">Uncharacterized protein</fullName>
    </submittedName>
</protein>
<keyword evidence="2" id="KW-1185">Reference proteome</keyword>
<dbReference type="EMBL" id="SRLO01000221">
    <property type="protein sequence ID" value="TNN66300.1"/>
    <property type="molecule type" value="Genomic_DNA"/>
</dbReference>
<sequence length="74" mass="8165">MGEAGQSHMSFSSGSSVKSRMHRVEQFTDPSTSLSVGYQSEARGLFLEVRMLPAVCELKEAYVSPPDLIVRFLV</sequence>
<organism evidence="1 2">
    <name type="scientific">Liparis tanakae</name>
    <name type="common">Tanaka's snailfish</name>
    <dbReference type="NCBI Taxonomy" id="230148"/>
    <lineage>
        <taxon>Eukaryota</taxon>
        <taxon>Metazoa</taxon>
        <taxon>Chordata</taxon>
        <taxon>Craniata</taxon>
        <taxon>Vertebrata</taxon>
        <taxon>Euteleostomi</taxon>
        <taxon>Actinopterygii</taxon>
        <taxon>Neopterygii</taxon>
        <taxon>Teleostei</taxon>
        <taxon>Neoteleostei</taxon>
        <taxon>Acanthomorphata</taxon>
        <taxon>Eupercaria</taxon>
        <taxon>Perciformes</taxon>
        <taxon>Cottioidei</taxon>
        <taxon>Cottales</taxon>
        <taxon>Liparidae</taxon>
        <taxon>Liparis</taxon>
    </lineage>
</organism>
<name>A0A4Z2HL74_9TELE</name>